<evidence type="ECO:0000256" key="3">
    <source>
        <dbReference type="ARBA" id="ARBA00022553"/>
    </source>
</evidence>
<keyword evidence="5" id="KW-0808">Transferase</keyword>
<proteinExistence type="predicted"/>
<dbReference type="Gene3D" id="3.30.300.30">
    <property type="match status" value="3"/>
</dbReference>
<dbReference type="SUPFAM" id="SSF56801">
    <property type="entry name" value="Acetyl-CoA synthetase-like"/>
    <property type="match status" value="2"/>
</dbReference>
<dbReference type="SUPFAM" id="SSF47336">
    <property type="entry name" value="ACP-like"/>
    <property type="match status" value="2"/>
</dbReference>
<keyword evidence="4" id="KW-0436">Ligase</keyword>
<comment type="cofactor">
    <cofactor evidence="1">
        <name>pantetheine 4'-phosphate</name>
        <dbReference type="ChEBI" id="CHEBI:47942"/>
    </cofactor>
</comment>
<feature type="domain" description="Carrier" evidence="7">
    <location>
        <begin position="1985"/>
        <end position="2060"/>
    </location>
</feature>
<dbReference type="Pfam" id="PF08242">
    <property type="entry name" value="Methyltransf_12"/>
    <property type="match status" value="1"/>
</dbReference>
<dbReference type="Proteomes" id="UP000278775">
    <property type="component" value="Unassembled WGS sequence"/>
</dbReference>
<dbReference type="InterPro" id="IPR036736">
    <property type="entry name" value="ACP-like_sf"/>
</dbReference>
<dbReference type="FunFam" id="3.40.50.980:FF:000001">
    <property type="entry name" value="Non-ribosomal peptide synthetase"/>
    <property type="match status" value="2"/>
</dbReference>
<dbReference type="InterPro" id="IPR045851">
    <property type="entry name" value="AMP-bd_C_sf"/>
</dbReference>
<keyword evidence="2" id="KW-0596">Phosphopantetheine</keyword>
<evidence type="ECO:0000313" key="8">
    <source>
        <dbReference type="EMBL" id="RNA63066.1"/>
    </source>
</evidence>
<dbReference type="InterPro" id="IPR013217">
    <property type="entry name" value="Methyltransf_12"/>
</dbReference>
<dbReference type="PANTHER" id="PTHR45527:SF14">
    <property type="entry name" value="PLIPASTATIN SYNTHASE SUBUNIT B"/>
    <property type="match status" value="1"/>
</dbReference>
<dbReference type="InterPro" id="IPR023213">
    <property type="entry name" value="CAT-like_dom_sf"/>
</dbReference>
<dbReference type="InterPro" id="IPR006162">
    <property type="entry name" value="Ppantetheine_attach_site"/>
</dbReference>
<evidence type="ECO:0000256" key="4">
    <source>
        <dbReference type="ARBA" id="ARBA00022598"/>
    </source>
</evidence>
<dbReference type="Gene3D" id="3.30.559.30">
    <property type="entry name" value="Nonribosomal peptide synthetase, condensation domain"/>
    <property type="match status" value="1"/>
</dbReference>
<dbReference type="Gene3D" id="2.30.38.10">
    <property type="entry name" value="Luciferase, Domain 3"/>
    <property type="match status" value="2"/>
</dbReference>
<dbReference type="Gene3D" id="3.40.50.980">
    <property type="match status" value="4"/>
</dbReference>
<dbReference type="GO" id="GO:0009403">
    <property type="term" value="P:toxin biosynthetic process"/>
    <property type="evidence" value="ECO:0007669"/>
    <property type="project" value="UniProtKB-ARBA"/>
</dbReference>
<evidence type="ECO:0000256" key="1">
    <source>
        <dbReference type="ARBA" id="ARBA00001957"/>
    </source>
</evidence>
<comment type="caution">
    <text evidence="8">The sequence shown here is derived from an EMBL/GenBank/DDBJ whole genome shotgun (WGS) entry which is preliminary data.</text>
</comment>
<dbReference type="GO" id="GO:0016740">
    <property type="term" value="F:transferase activity"/>
    <property type="evidence" value="ECO:0007669"/>
    <property type="project" value="UniProtKB-KW"/>
</dbReference>
<dbReference type="InterPro" id="IPR010071">
    <property type="entry name" value="AA_adenyl_dom"/>
</dbReference>
<dbReference type="Pfam" id="PF00550">
    <property type="entry name" value="PP-binding"/>
    <property type="match status" value="2"/>
</dbReference>
<dbReference type="GO" id="GO:0043041">
    <property type="term" value="P:amino acid activation for nonribosomal peptide biosynthetic process"/>
    <property type="evidence" value="ECO:0007669"/>
    <property type="project" value="TreeGrafter"/>
</dbReference>
<dbReference type="NCBIfam" id="NF003417">
    <property type="entry name" value="PRK04813.1"/>
    <property type="match status" value="3"/>
</dbReference>
<reference evidence="8 9" key="1">
    <citation type="submission" date="2018-08" db="EMBL/GenBank/DDBJ databases">
        <title>Chryseobacterium nematophagum: a novel matrix digesting pathogen of nematodes.</title>
        <authorList>
            <person name="Page A."/>
            <person name="Roberts M."/>
            <person name="Felix M.-A."/>
            <person name="Weir W."/>
        </authorList>
    </citation>
    <scope>NUCLEOTIDE SEQUENCE [LARGE SCALE GENOMIC DNA]</scope>
    <source>
        <strain evidence="8 9">JUb129</strain>
    </source>
</reference>
<dbReference type="InterPro" id="IPR036291">
    <property type="entry name" value="NAD(P)-bd_dom_sf"/>
</dbReference>
<feature type="domain" description="Carrier" evidence="7">
    <location>
        <begin position="932"/>
        <end position="1007"/>
    </location>
</feature>
<dbReference type="SUPFAM" id="SSF52777">
    <property type="entry name" value="CoA-dependent acyltransferases"/>
    <property type="match status" value="2"/>
</dbReference>
<dbReference type="PANTHER" id="PTHR45527">
    <property type="entry name" value="NONRIBOSOMAL PEPTIDE SYNTHETASE"/>
    <property type="match status" value="1"/>
</dbReference>
<dbReference type="SUPFAM" id="SSF53335">
    <property type="entry name" value="S-adenosyl-L-methionine-dependent methyltransferases"/>
    <property type="match status" value="1"/>
</dbReference>
<dbReference type="InterPro" id="IPR020845">
    <property type="entry name" value="AMP-binding_CS"/>
</dbReference>
<dbReference type="EMBL" id="QWIU01000002">
    <property type="protein sequence ID" value="RNA63066.1"/>
    <property type="molecule type" value="Genomic_DNA"/>
</dbReference>
<name>A0A3M7TJ74_9FLAO</name>
<dbReference type="InterPro" id="IPR020806">
    <property type="entry name" value="PKS_PP-bd"/>
</dbReference>
<accession>A0A3M7TJ74</accession>
<sequence length="2472" mass="279854">MFKNVVKYIKIKNALKTKKMLPKNLMYGFREQVDNHPNAIAIIDAEKKLTYLELDMLSSQLADELIRKGVGKEEIVAIHLPRSTQFIISVLAVIKVGAAYLPLHLNESEHRLQYMVTESKCNIIISEKEYTNWEKTVQVIDVKKIVDSGLPSEEKYLFSEEIDESQLAYVMYTSGSTGIPKGVCITHSAISNFASDSLWNLENQARVLFHSQVAFDASTFEIWVPLLKGGTIVIAKEDSLNVDYLVKLIAQERVTSVFFTTMLFNLLAKEKGAHLDGVKQILFGGEQCSPDSIAKMKQKLPNTEIVHVYGPTETTTFFSSYSIPSDEILNTVPIGKPMDGMSAYILDNDFEQVVGKEIGELYISSAGIARGYLNHPSLTAEKFFPDPFGVPGSRMYQTGDLVYLNENGDLVFVGRKDQQVKVRGFRVELGEIEEALRAHPNVSESSVVAQKSENGNQLLAYIVPNYSVDSSSDQLKQKQIDEWEKIYDDIYQEAHTTEESEELVGWNSSFDGKPIEPSHMREWLDMTLKRIKSLKPKKVLEIGVGTGMLIKNLCKDTELYWGTDLSEKSITKLNTVFEEDPLLSDRIKLFHQSADSIDELPKQTFDTIIINSVCQYFPDINYFIDVINKAMDLLSPSGKIFIGDIRDFKLQRHFYTEVHLHNTKIETELDLMMAVERDMMMEPELLISPDLFAVWSENRSDVATCETKIKEGNCINEMSQYRYDAILFKKSDKDEKLCEYKNILDWNNCEIPYLNSLLKEDNIPSLCIKGIPNERIAPIIRAYDKVSNNEELGVIKTAYNESINNEVKLEEFQVLAEENNYELSMVHSQSGNYGVVDIIFIHKSFENRSYAHLYQDHNLSYDIESCANYPPMSRNINQLLIQVKTHLQKKLPEYMLPSTIIPINRMPLTSRGKINKEALLALNSYKSSGGRKASTHIESIVCQLFGETLGLSEVLLDDNFFEMGGNSLTVITLMNRFRDVLNLEVSIKTFFENPTPATLIKKLDFESKITLPLYKKDRPTHIPLSFSQQRLWFLFNLEGPNETYSIPLAINLSGKLDKEKLTNTLDDVLERHESLRTIFYEKEGIPYQKIVHQVKTNIDFIEASEKDVQETLNHESRYAFNLTEEIPVKAKLLCIDENTHVLLIIIHHIAFDGWSFAPFWKDLSTAYSARINNEIPKWTPLPIQYSDYALWQRNTFHGEKGQSSVIDRQLNYWTKNLNNLPDLVSLPSDYFRPEKPAYRGDRKSLIIPSKLHDDLVLLSQSQNVTLFMILHAGLCCLLTRFGAGNDIVIGTPIAGRKDSSVRDLIGFFVNNLVLRIDTSGDPTFQALLKKVKEQDLSAYAHEDIPFDRLVQELKQSGTTSWHPLFQILFAFQNQPQAQVHFSGLDSKFEFMTNQSCRFDLVINLFAEKQSENKDIEGFVEYNTDLFKAETIEHFIESYIHLLKSIVENPEQKINKINIGYNNSIDYCSEKRMNDYQAEHFVSLFQKQVDVTPKGIAVSHKDCILTYEDVKSSVNRLARLLITKGIGAEQVVALSIPRSIDWIIATLAILETGAAYMPIDSQFPEERIQYMLDKSKASLLITTIELASTLSYIETETLVIDDPETCETINNLSDSPIKPSELWSPLFVSSPAYIIYTSGSSGVPKPVVVTHEGIMQVIDTQKNQFKINESSRVLLFASQSFDGFFWELCSLLKGAHLVIADTEDLVAGRVLVNTISEHKITHVTLPPAVLTLMENEKMEDLEMIIVSGEAPSGGLLSKWAHNRNIINGYGPTESTVCTTLSLPLLQNTIPNIGQPLVNSSVYVLDEFLDPVPVGECGELYISSPGLARGYLYESAMTAERFLPDPFGNEGSRMYRTGDLARWTAEHKLVFMGRMDNQIKIRGFRVEPIEIETALEEHPLIEKAAVKLSEDVSGNKQLKAYVTVLDTEKENHLISSEKLRNFLKKILPSYMIPAMISIVDIIPLTINGKIDYSALTDNIEFQNNNNYPVTPTEIKLYSIFCELLNLKEISIDDSFFDIGGHSLLGAQLISKIYKEWSLELPIGMLFQYPSIVKLSKIIDQSYGTENKIIQTPIAVLNADASIADAVVVDLDSQKLVVNQGEPQFILLTGITGFLGAFLLDALLTKYNQATIYCLVRAANQDEAKQRIIQNVSNYKLEHIINSDRIRPLCGDLSLDNFGLSAEEYNELVTKIDCIYHNGAKISGVSSYQELKKTNVKGTYEVIRLATQCHIKPIHYVSTLAVTFNNNDPAHIASESERLQAKDILPNGYTQNKWVEEEMLWAAHGKGVPISIYRPGRISGSTKNGVGNQNDAFWQLVLAMLKINAVPVFKEESLCIDLIPVDCVAHLIVHFSSDGAFNGRTANLFNQLEFSLLIDTLQGMGYHLEKIDFQSWKDKLKHFADQNEDQKQLQKALLLSDSMEGMFKLSSIKYCTDMIQNESKQNKIELPRVGSELLVDYVKYFIQIGFFPAPLLKSE</sequence>
<dbReference type="NCBIfam" id="TIGR01733">
    <property type="entry name" value="AA-adenyl-dom"/>
    <property type="match status" value="2"/>
</dbReference>
<dbReference type="InterPro" id="IPR013120">
    <property type="entry name" value="FAR_NAD-bd"/>
</dbReference>
<dbReference type="InterPro" id="IPR001242">
    <property type="entry name" value="Condensation_dom"/>
</dbReference>
<dbReference type="CDD" id="cd02440">
    <property type="entry name" value="AdoMet_MTases"/>
    <property type="match status" value="1"/>
</dbReference>
<dbReference type="InterPro" id="IPR010080">
    <property type="entry name" value="Thioester_reductase-like_dom"/>
</dbReference>
<dbReference type="Pfam" id="PF07993">
    <property type="entry name" value="NAD_binding_4"/>
    <property type="match status" value="1"/>
</dbReference>
<organism evidence="8 9">
    <name type="scientific">Chryseobacterium nematophagum</name>
    <dbReference type="NCBI Taxonomy" id="2305228"/>
    <lineage>
        <taxon>Bacteria</taxon>
        <taxon>Pseudomonadati</taxon>
        <taxon>Bacteroidota</taxon>
        <taxon>Flavobacteriia</taxon>
        <taxon>Flavobacteriales</taxon>
        <taxon>Weeksellaceae</taxon>
        <taxon>Chryseobacterium group</taxon>
        <taxon>Chryseobacterium</taxon>
    </lineage>
</organism>
<dbReference type="NCBIfam" id="TIGR01746">
    <property type="entry name" value="Thioester-redct"/>
    <property type="match status" value="1"/>
</dbReference>
<keyword evidence="6" id="KW-0677">Repeat</keyword>
<evidence type="ECO:0000259" key="7">
    <source>
        <dbReference type="PROSITE" id="PS50075"/>
    </source>
</evidence>
<evidence type="ECO:0000313" key="9">
    <source>
        <dbReference type="Proteomes" id="UP000278775"/>
    </source>
</evidence>
<dbReference type="GO" id="GO:0016874">
    <property type="term" value="F:ligase activity"/>
    <property type="evidence" value="ECO:0007669"/>
    <property type="project" value="UniProtKB-KW"/>
</dbReference>
<dbReference type="Gene3D" id="1.10.1200.10">
    <property type="entry name" value="ACP-like"/>
    <property type="match status" value="2"/>
</dbReference>
<keyword evidence="3" id="KW-0597">Phosphoprotein</keyword>
<dbReference type="InterPro" id="IPR029063">
    <property type="entry name" value="SAM-dependent_MTases_sf"/>
</dbReference>
<dbReference type="SMART" id="SM00823">
    <property type="entry name" value="PKS_PP"/>
    <property type="match status" value="1"/>
</dbReference>
<dbReference type="PROSITE" id="PS50075">
    <property type="entry name" value="CARRIER"/>
    <property type="match status" value="2"/>
</dbReference>
<dbReference type="GO" id="GO:0031177">
    <property type="term" value="F:phosphopantetheine binding"/>
    <property type="evidence" value="ECO:0007669"/>
    <property type="project" value="InterPro"/>
</dbReference>
<dbReference type="GO" id="GO:0005829">
    <property type="term" value="C:cytosol"/>
    <property type="evidence" value="ECO:0007669"/>
    <property type="project" value="TreeGrafter"/>
</dbReference>
<dbReference type="PROSITE" id="PS00455">
    <property type="entry name" value="AMP_BINDING"/>
    <property type="match status" value="2"/>
</dbReference>
<evidence type="ECO:0000256" key="5">
    <source>
        <dbReference type="ARBA" id="ARBA00022679"/>
    </source>
</evidence>
<dbReference type="Pfam" id="PF00668">
    <property type="entry name" value="Condensation"/>
    <property type="match status" value="1"/>
</dbReference>
<dbReference type="InterPro" id="IPR025110">
    <property type="entry name" value="AMP-bd_C"/>
</dbReference>
<dbReference type="Pfam" id="PF13193">
    <property type="entry name" value="AMP-binding_C"/>
    <property type="match status" value="1"/>
</dbReference>
<dbReference type="InterPro" id="IPR000873">
    <property type="entry name" value="AMP-dep_synth/lig_dom"/>
</dbReference>
<protein>
    <submittedName>
        <fullName evidence="8">Amino acid adenylation domain-containing protein</fullName>
    </submittedName>
</protein>
<dbReference type="CDD" id="cd05235">
    <property type="entry name" value="SDR_e1"/>
    <property type="match status" value="1"/>
</dbReference>
<dbReference type="Gene3D" id="3.40.50.720">
    <property type="entry name" value="NAD(P)-binding Rossmann-like Domain"/>
    <property type="match status" value="1"/>
</dbReference>
<gene>
    <name evidence="8" type="ORF">D1631_14565</name>
</gene>
<dbReference type="CDD" id="cd19538">
    <property type="entry name" value="LCL_NRPS"/>
    <property type="match status" value="1"/>
</dbReference>
<dbReference type="Pfam" id="PF00501">
    <property type="entry name" value="AMP-binding"/>
    <property type="match status" value="2"/>
</dbReference>
<dbReference type="Gene3D" id="3.40.50.150">
    <property type="entry name" value="Vaccinia Virus protein VP39"/>
    <property type="match status" value="1"/>
</dbReference>
<evidence type="ECO:0000256" key="6">
    <source>
        <dbReference type="ARBA" id="ARBA00022737"/>
    </source>
</evidence>
<evidence type="ECO:0000256" key="2">
    <source>
        <dbReference type="ARBA" id="ARBA00022450"/>
    </source>
</evidence>
<dbReference type="Gene3D" id="3.30.559.10">
    <property type="entry name" value="Chloramphenicol acetyltransferase-like domain"/>
    <property type="match status" value="1"/>
</dbReference>
<dbReference type="InterPro" id="IPR009081">
    <property type="entry name" value="PP-bd_ACP"/>
</dbReference>
<dbReference type="PROSITE" id="PS00012">
    <property type="entry name" value="PHOSPHOPANTETHEINE"/>
    <property type="match status" value="1"/>
</dbReference>
<dbReference type="SUPFAM" id="SSF51735">
    <property type="entry name" value="NAD(P)-binding Rossmann-fold domains"/>
    <property type="match status" value="1"/>
</dbReference>